<gene>
    <name evidence="16" type="ORF">DPRO_2773</name>
</gene>
<dbReference type="OrthoDB" id="9770955at2"/>
<dbReference type="RefSeq" id="WP_097012520.1">
    <property type="nucleotide sequence ID" value="NZ_LT907975.1"/>
</dbReference>
<dbReference type="EMBL" id="LT907975">
    <property type="protein sequence ID" value="SOB59683.1"/>
    <property type="molecule type" value="Genomic_DNA"/>
</dbReference>
<evidence type="ECO:0000256" key="3">
    <source>
        <dbReference type="ARBA" id="ARBA00012438"/>
    </source>
</evidence>
<keyword evidence="11 13" id="KW-0472">Membrane</keyword>
<dbReference type="SUPFAM" id="SSF47384">
    <property type="entry name" value="Homodimeric domain of signal transducing histidine kinase"/>
    <property type="match status" value="1"/>
</dbReference>
<accession>A0A2C8FC90</accession>
<dbReference type="SMART" id="SM00388">
    <property type="entry name" value="HisKA"/>
    <property type="match status" value="1"/>
</dbReference>
<dbReference type="CDD" id="cd00075">
    <property type="entry name" value="HATPase"/>
    <property type="match status" value="1"/>
</dbReference>
<dbReference type="InterPro" id="IPR004358">
    <property type="entry name" value="Sig_transdc_His_kin-like_C"/>
</dbReference>
<evidence type="ECO:0000256" key="12">
    <source>
        <dbReference type="SAM" id="Coils"/>
    </source>
</evidence>
<dbReference type="AlphaFoldDB" id="A0A2C8FC90"/>
<keyword evidence="4" id="KW-1003">Cell membrane</keyword>
<evidence type="ECO:0000313" key="16">
    <source>
        <dbReference type="EMBL" id="SOB59683.1"/>
    </source>
</evidence>
<dbReference type="GO" id="GO:0000155">
    <property type="term" value="F:phosphorelay sensor kinase activity"/>
    <property type="evidence" value="ECO:0007669"/>
    <property type="project" value="InterPro"/>
</dbReference>
<evidence type="ECO:0000256" key="13">
    <source>
        <dbReference type="SAM" id="Phobius"/>
    </source>
</evidence>
<dbReference type="SUPFAM" id="SSF158472">
    <property type="entry name" value="HAMP domain-like"/>
    <property type="match status" value="1"/>
</dbReference>
<evidence type="ECO:0000256" key="1">
    <source>
        <dbReference type="ARBA" id="ARBA00000085"/>
    </source>
</evidence>
<dbReference type="SUPFAM" id="SSF55874">
    <property type="entry name" value="ATPase domain of HSP90 chaperone/DNA topoisomerase II/histidine kinase"/>
    <property type="match status" value="1"/>
</dbReference>
<evidence type="ECO:0000256" key="4">
    <source>
        <dbReference type="ARBA" id="ARBA00022475"/>
    </source>
</evidence>
<evidence type="ECO:0000256" key="6">
    <source>
        <dbReference type="ARBA" id="ARBA00022679"/>
    </source>
</evidence>
<evidence type="ECO:0000256" key="2">
    <source>
        <dbReference type="ARBA" id="ARBA00004236"/>
    </source>
</evidence>
<keyword evidence="13" id="KW-0812">Transmembrane</keyword>
<evidence type="ECO:0000256" key="9">
    <source>
        <dbReference type="ARBA" id="ARBA00022840"/>
    </source>
</evidence>
<dbReference type="InterPro" id="IPR003594">
    <property type="entry name" value="HATPase_dom"/>
</dbReference>
<evidence type="ECO:0000256" key="7">
    <source>
        <dbReference type="ARBA" id="ARBA00022741"/>
    </source>
</evidence>
<dbReference type="CDD" id="cd00082">
    <property type="entry name" value="HisKA"/>
    <property type="match status" value="1"/>
</dbReference>
<dbReference type="InterPro" id="IPR005467">
    <property type="entry name" value="His_kinase_dom"/>
</dbReference>
<evidence type="ECO:0000256" key="8">
    <source>
        <dbReference type="ARBA" id="ARBA00022777"/>
    </source>
</evidence>
<evidence type="ECO:0000256" key="11">
    <source>
        <dbReference type="ARBA" id="ARBA00023136"/>
    </source>
</evidence>
<feature type="domain" description="Histidine kinase" evidence="14">
    <location>
        <begin position="253"/>
        <end position="470"/>
    </location>
</feature>
<organism evidence="16 17">
    <name type="scientific">Pseudodesulfovibrio profundus</name>
    <dbReference type="NCBI Taxonomy" id="57320"/>
    <lineage>
        <taxon>Bacteria</taxon>
        <taxon>Pseudomonadati</taxon>
        <taxon>Thermodesulfobacteriota</taxon>
        <taxon>Desulfovibrionia</taxon>
        <taxon>Desulfovibrionales</taxon>
        <taxon>Desulfovibrionaceae</taxon>
    </lineage>
</organism>
<dbReference type="InterPro" id="IPR003660">
    <property type="entry name" value="HAMP_dom"/>
</dbReference>
<reference evidence="17" key="1">
    <citation type="submission" date="2017-09" db="EMBL/GenBank/DDBJ databases">
        <authorList>
            <person name="Regsiter A."/>
            <person name="William W."/>
        </authorList>
    </citation>
    <scope>NUCLEOTIDE SEQUENCE [LARGE SCALE GENOMIC DNA]</scope>
    <source>
        <strain evidence="17">500-1</strain>
    </source>
</reference>
<dbReference type="Proteomes" id="UP000219215">
    <property type="component" value="Chromosome DPRO"/>
</dbReference>
<dbReference type="CDD" id="cd06225">
    <property type="entry name" value="HAMP"/>
    <property type="match status" value="1"/>
</dbReference>
<protein>
    <recommendedName>
        <fullName evidence="3">histidine kinase</fullName>
        <ecNumber evidence="3">2.7.13.3</ecNumber>
    </recommendedName>
</protein>
<dbReference type="GO" id="GO:0005524">
    <property type="term" value="F:ATP binding"/>
    <property type="evidence" value="ECO:0007669"/>
    <property type="project" value="UniProtKB-KW"/>
</dbReference>
<proteinExistence type="predicted"/>
<comment type="catalytic activity">
    <reaction evidence="1">
        <text>ATP + protein L-histidine = ADP + protein N-phospho-L-histidine.</text>
        <dbReference type="EC" id="2.7.13.3"/>
    </reaction>
</comment>
<dbReference type="PANTHER" id="PTHR43547">
    <property type="entry name" value="TWO-COMPONENT HISTIDINE KINASE"/>
    <property type="match status" value="1"/>
</dbReference>
<dbReference type="KEGG" id="pprf:DPRO_2773"/>
<dbReference type="Pfam" id="PF00512">
    <property type="entry name" value="HisKA"/>
    <property type="match status" value="1"/>
</dbReference>
<sequence length="473" mass="52914">MPHLKNISIATKLTIWSCSLVVVFFSIAAYLFNQVRSDAELANRIVAVNHDLDSAIQRMLERLDSVQENIRRYRLLGTDRVVDFIVQDLNRFGELLDQTLEKHPGYAEEWQDLRQEFTITLTPSDEGGDTFAPNATVLDWTDILEQSLLDNQADMELSLTKMREAGERAATIGMYSLIICLALSIGGGLILAYTLTRSLREIRRGIRQLGTGSAPRDVRVLSHDELGELAEAFNAMAERLRHEEAMRADFIAMLSHEIRTPLTSMRESVDLIAEGTFGEVTPKQRQFLDIAAQEAIRLSELLERLMTVSRMEAESLQLQLKSIDSAELVSTAVERILPAAQAKNISVESLLDPGIVCRCDPAHIQQVLLNLLGNAIKFSPETSIVTIKVEQADDKAVFHVTDQGPGIPEEEQVRIFRKYYRTPEVRESIDGAGLGLSIVKRIIDAHGGTIHIESRPQQGATFRFTLPLDNKDI</sequence>
<dbReference type="InterPro" id="IPR036097">
    <property type="entry name" value="HisK_dim/P_sf"/>
</dbReference>
<keyword evidence="12" id="KW-0175">Coiled coil</keyword>
<feature type="transmembrane region" description="Helical" evidence="13">
    <location>
        <begin position="172"/>
        <end position="195"/>
    </location>
</feature>
<dbReference type="Gene3D" id="1.10.287.130">
    <property type="match status" value="1"/>
</dbReference>
<keyword evidence="13" id="KW-1133">Transmembrane helix</keyword>
<keyword evidence="17" id="KW-1185">Reference proteome</keyword>
<dbReference type="PRINTS" id="PR00344">
    <property type="entry name" value="BCTRLSENSOR"/>
</dbReference>
<feature type="domain" description="HAMP" evidence="15">
    <location>
        <begin position="193"/>
        <end position="245"/>
    </location>
</feature>
<comment type="subcellular location">
    <subcellularLocation>
        <location evidence="2">Cell membrane</location>
    </subcellularLocation>
</comment>
<evidence type="ECO:0000313" key="17">
    <source>
        <dbReference type="Proteomes" id="UP000219215"/>
    </source>
</evidence>
<dbReference type="PANTHER" id="PTHR43547:SF2">
    <property type="entry name" value="HYBRID SIGNAL TRANSDUCTION HISTIDINE KINASE C"/>
    <property type="match status" value="1"/>
</dbReference>
<dbReference type="InterPro" id="IPR036890">
    <property type="entry name" value="HATPase_C_sf"/>
</dbReference>
<evidence type="ECO:0000259" key="14">
    <source>
        <dbReference type="PROSITE" id="PS50109"/>
    </source>
</evidence>
<keyword evidence="5" id="KW-0597">Phosphoprotein</keyword>
<dbReference type="InterPro" id="IPR003661">
    <property type="entry name" value="HisK_dim/P_dom"/>
</dbReference>
<keyword evidence="7" id="KW-0547">Nucleotide-binding</keyword>
<feature type="transmembrane region" description="Helical" evidence="13">
    <location>
        <begin position="13"/>
        <end position="32"/>
    </location>
</feature>
<dbReference type="Pfam" id="PF02518">
    <property type="entry name" value="HATPase_c"/>
    <property type="match status" value="1"/>
</dbReference>
<dbReference type="Gene3D" id="3.30.565.10">
    <property type="entry name" value="Histidine kinase-like ATPase, C-terminal domain"/>
    <property type="match status" value="1"/>
</dbReference>
<dbReference type="PROSITE" id="PS50109">
    <property type="entry name" value="HIS_KIN"/>
    <property type="match status" value="1"/>
</dbReference>
<name>A0A2C8FC90_9BACT</name>
<keyword evidence="9" id="KW-0067">ATP-binding</keyword>
<keyword evidence="10" id="KW-0902">Two-component regulatory system</keyword>
<dbReference type="Pfam" id="PF00672">
    <property type="entry name" value="HAMP"/>
    <property type="match status" value="1"/>
</dbReference>
<evidence type="ECO:0000256" key="5">
    <source>
        <dbReference type="ARBA" id="ARBA00022553"/>
    </source>
</evidence>
<dbReference type="FunFam" id="3.30.565.10:FF:000023">
    <property type="entry name" value="PAS domain-containing sensor histidine kinase"/>
    <property type="match status" value="1"/>
</dbReference>
<evidence type="ECO:0000259" key="15">
    <source>
        <dbReference type="PROSITE" id="PS50885"/>
    </source>
</evidence>
<dbReference type="Gene3D" id="6.10.340.10">
    <property type="match status" value="1"/>
</dbReference>
<dbReference type="GO" id="GO:0005886">
    <property type="term" value="C:plasma membrane"/>
    <property type="evidence" value="ECO:0007669"/>
    <property type="project" value="UniProtKB-SubCell"/>
</dbReference>
<dbReference type="EC" id="2.7.13.3" evidence="3"/>
<dbReference type="SMART" id="SM00304">
    <property type="entry name" value="HAMP"/>
    <property type="match status" value="1"/>
</dbReference>
<dbReference type="PROSITE" id="PS50885">
    <property type="entry name" value="HAMP"/>
    <property type="match status" value="1"/>
</dbReference>
<keyword evidence="8 16" id="KW-0418">Kinase</keyword>
<evidence type="ECO:0000256" key="10">
    <source>
        <dbReference type="ARBA" id="ARBA00023012"/>
    </source>
</evidence>
<feature type="coiled-coil region" evidence="12">
    <location>
        <begin position="49"/>
        <end position="76"/>
    </location>
</feature>
<keyword evidence="6" id="KW-0808">Transferase</keyword>
<dbReference type="SMART" id="SM00387">
    <property type="entry name" value="HATPase_c"/>
    <property type="match status" value="1"/>
</dbReference>